<name>A0AB39KY85_9CAUL</name>
<evidence type="ECO:0000256" key="10">
    <source>
        <dbReference type="ARBA" id="ARBA00022989"/>
    </source>
</evidence>
<keyword evidence="8 14" id="KW-0808">Transferase</keyword>
<reference evidence="14" key="1">
    <citation type="submission" date="2024-06" db="EMBL/GenBank/DDBJ databases">
        <title>Caulobacter inopinatus, sp. nov.</title>
        <authorList>
            <person name="Donachie S.P."/>
        </authorList>
    </citation>
    <scope>NUCLEOTIDE SEQUENCE</scope>
    <source>
        <strain evidence="14">73W</strain>
    </source>
</reference>
<feature type="transmembrane region" description="Helical" evidence="12">
    <location>
        <begin position="408"/>
        <end position="426"/>
    </location>
</feature>
<keyword evidence="7 14" id="KW-0328">Glycosyltransferase</keyword>
<evidence type="ECO:0000256" key="4">
    <source>
        <dbReference type="ARBA" id="ARBA00020585"/>
    </source>
</evidence>
<evidence type="ECO:0000256" key="1">
    <source>
        <dbReference type="ARBA" id="ARBA00004429"/>
    </source>
</evidence>
<evidence type="ECO:0000256" key="9">
    <source>
        <dbReference type="ARBA" id="ARBA00022692"/>
    </source>
</evidence>
<comment type="pathway">
    <text evidence="2">Glycan metabolism; osmoregulated periplasmic glucan (OPG) biosynthesis.</text>
</comment>
<dbReference type="PANTHER" id="PTHR43867">
    <property type="entry name" value="CELLULOSE SYNTHASE CATALYTIC SUBUNIT A [UDP-FORMING]"/>
    <property type="match status" value="1"/>
</dbReference>
<organism evidence="14">
    <name type="scientific">Caulobacter sp. 73W</name>
    <dbReference type="NCBI Taxonomy" id="3161137"/>
    <lineage>
        <taxon>Bacteria</taxon>
        <taxon>Pseudomonadati</taxon>
        <taxon>Pseudomonadota</taxon>
        <taxon>Alphaproteobacteria</taxon>
        <taxon>Caulobacterales</taxon>
        <taxon>Caulobacteraceae</taxon>
        <taxon>Caulobacter</taxon>
    </lineage>
</organism>
<dbReference type="NCBIfam" id="NF003962">
    <property type="entry name" value="PRK05454.2-5"/>
    <property type="match status" value="1"/>
</dbReference>
<dbReference type="SUPFAM" id="SSF53448">
    <property type="entry name" value="Nucleotide-diphospho-sugar transferases"/>
    <property type="match status" value="1"/>
</dbReference>
<keyword evidence="5" id="KW-1003">Cell membrane</keyword>
<feature type="transmembrane region" description="Helical" evidence="12">
    <location>
        <begin position="23"/>
        <end position="41"/>
    </location>
</feature>
<dbReference type="PANTHER" id="PTHR43867:SF5">
    <property type="entry name" value="GLUCANS BIOSYNTHESIS GLUCOSYLTRANSFERASE H"/>
    <property type="match status" value="1"/>
</dbReference>
<evidence type="ECO:0000256" key="11">
    <source>
        <dbReference type="ARBA" id="ARBA00023136"/>
    </source>
</evidence>
<dbReference type="InterPro" id="IPR029044">
    <property type="entry name" value="Nucleotide-diphossugar_trans"/>
</dbReference>
<keyword evidence="11 12" id="KW-0472">Membrane</keyword>
<feature type="transmembrane region" description="Helical" evidence="12">
    <location>
        <begin position="53"/>
        <end position="79"/>
    </location>
</feature>
<protein>
    <recommendedName>
        <fullName evidence="4">Glucans biosynthesis glucosyltransferase H</fullName>
    </recommendedName>
</protein>
<gene>
    <name evidence="14" type="primary">mdoH</name>
    <name evidence="14" type="ORF">ABOZ73_07270</name>
</gene>
<comment type="subcellular location">
    <subcellularLocation>
        <location evidence="1">Cell inner membrane</location>
        <topology evidence="1">Multi-pass membrane protein</topology>
    </subcellularLocation>
</comment>
<dbReference type="Pfam" id="PF13632">
    <property type="entry name" value="Glyco_trans_2_3"/>
    <property type="match status" value="1"/>
</dbReference>
<feature type="domain" description="Glycosyltransferase 2-like" evidence="13">
    <location>
        <begin position="199"/>
        <end position="409"/>
    </location>
</feature>
<evidence type="ECO:0000256" key="5">
    <source>
        <dbReference type="ARBA" id="ARBA00022475"/>
    </source>
</evidence>
<dbReference type="CDD" id="cd04191">
    <property type="entry name" value="Glucan_BSP_MdoH"/>
    <property type="match status" value="1"/>
</dbReference>
<dbReference type="Gene3D" id="3.90.550.10">
    <property type="entry name" value="Spore Coat Polysaccharide Biosynthesis Protein SpsA, Chain A"/>
    <property type="match status" value="1"/>
</dbReference>
<dbReference type="RefSeq" id="WP_369061937.1">
    <property type="nucleotide sequence ID" value="NZ_CP158375.1"/>
</dbReference>
<keyword evidence="10 12" id="KW-1133">Transmembrane helix</keyword>
<evidence type="ECO:0000256" key="2">
    <source>
        <dbReference type="ARBA" id="ARBA00005001"/>
    </source>
</evidence>
<dbReference type="GO" id="GO:0016758">
    <property type="term" value="F:hexosyltransferase activity"/>
    <property type="evidence" value="ECO:0007669"/>
    <property type="project" value="TreeGrafter"/>
</dbReference>
<dbReference type="EMBL" id="CP158375">
    <property type="protein sequence ID" value="XDO98208.1"/>
    <property type="molecule type" value="Genomic_DNA"/>
</dbReference>
<dbReference type="InterPro" id="IPR050321">
    <property type="entry name" value="Glycosyltr_2/OpgH_subfam"/>
</dbReference>
<accession>A0AB39KY85</accession>
<keyword evidence="9 12" id="KW-0812">Transmembrane</keyword>
<feature type="transmembrane region" description="Helical" evidence="12">
    <location>
        <begin position="447"/>
        <end position="468"/>
    </location>
</feature>
<dbReference type="AlphaFoldDB" id="A0AB39KY85"/>
<evidence type="ECO:0000256" key="6">
    <source>
        <dbReference type="ARBA" id="ARBA00022519"/>
    </source>
</evidence>
<dbReference type="NCBIfam" id="NF003958">
    <property type="entry name" value="PRK05454.2-1"/>
    <property type="match status" value="1"/>
</dbReference>
<evidence type="ECO:0000256" key="12">
    <source>
        <dbReference type="SAM" id="Phobius"/>
    </source>
</evidence>
<evidence type="ECO:0000256" key="8">
    <source>
        <dbReference type="ARBA" id="ARBA00022679"/>
    </source>
</evidence>
<evidence type="ECO:0000256" key="7">
    <source>
        <dbReference type="ARBA" id="ARBA00022676"/>
    </source>
</evidence>
<dbReference type="GO" id="GO:0005886">
    <property type="term" value="C:plasma membrane"/>
    <property type="evidence" value="ECO:0007669"/>
    <property type="project" value="UniProtKB-SubCell"/>
</dbReference>
<evidence type="ECO:0000313" key="14">
    <source>
        <dbReference type="EMBL" id="XDO98208.1"/>
    </source>
</evidence>
<sequence length="642" mass="69469">MPAQDLKIGAAAPIAGSGRGRGVLFAAFAVLTLAGVAAAAFQLSRQGFGPVEFIALALFSILFAWVAFGFVSAVAGFMVRLRDRRASRRGRPQPILFTRTAILLPVYNEDPGRILAAVQAMTEDLARRGVAELFDMFILSDTRDMAAAHAELAGVDRLRAKLPSTPAIYYRRREENTDRKAGNIAEWVERFGGAYTSMVVLDADSLMSGDTLIELVARMEADDELGLLQTSPELVNAETPFARLQQFASRAYGRMIAAGQDWWSGAEGNYWGHNAIIRTHAFASCAGLPKLPGRKPFGGLIMSHDFVEAALLRRGGWKVRLAADLGGSFEETPPTILDMAIRDRRWCQGNLQHAGVLGAAGLHWISRVHLLRGILSYATSPLWLLMLLAGAGVWMNGRSGSLISGSGGAAWLFAATMTLLIAPKLLSNILTLSDSAERRAFGGAGRYGLSVLFEIVGSTLVAPVLMLMQSASVLQVLAGRDSGWSTQSRDPGRLSRREAWRLHRGHIMIGLAAAAIVLAIDPVMLWWSAPVYLGLVISTPLAMALSNPGFAPCFGLLTTPEERDVPAIVRRAGELRAAYDAEAPMRAEIERLMRGPAEIYQLDRARARAGRPVVTTAHPSPPAPLARRWWRAYRSAAQALTA</sequence>
<comment type="similarity">
    <text evidence="3">Belongs to the glycosyltransferase 2 family. OpgH subfamily.</text>
</comment>
<evidence type="ECO:0000259" key="13">
    <source>
        <dbReference type="Pfam" id="PF13632"/>
    </source>
</evidence>
<keyword evidence="6" id="KW-0997">Cell inner membrane</keyword>
<proteinExistence type="inferred from homology"/>
<dbReference type="InterPro" id="IPR001173">
    <property type="entry name" value="Glyco_trans_2-like"/>
</dbReference>
<evidence type="ECO:0000256" key="3">
    <source>
        <dbReference type="ARBA" id="ARBA00009337"/>
    </source>
</evidence>
<feature type="transmembrane region" description="Helical" evidence="12">
    <location>
        <begin position="507"/>
        <end position="527"/>
    </location>
</feature>
<feature type="transmembrane region" description="Helical" evidence="12">
    <location>
        <begin position="374"/>
        <end position="396"/>
    </location>
</feature>